<proteinExistence type="predicted"/>
<evidence type="ECO:0000256" key="6">
    <source>
        <dbReference type="SAM" id="Phobius"/>
    </source>
</evidence>
<feature type="transmembrane region" description="Helical" evidence="6">
    <location>
        <begin position="145"/>
        <end position="168"/>
    </location>
</feature>
<accession>A0A8H3E6U7</accession>
<evidence type="ECO:0000256" key="4">
    <source>
        <dbReference type="ARBA" id="ARBA00023136"/>
    </source>
</evidence>
<gene>
    <name evidence="7" type="ORF">RDB_LOCUS158645</name>
</gene>
<evidence type="ECO:0000256" key="2">
    <source>
        <dbReference type="ARBA" id="ARBA00022692"/>
    </source>
</evidence>
<comment type="subcellular location">
    <subcellularLocation>
        <location evidence="1">Membrane</location>
        <topology evidence="1">Multi-pass membrane protein</topology>
    </subcellularLocation>
</comment>
<evidence type="ECO:0000313" key="7">
    <source>
        <dbReference type="EMBL" id="CAE7215091.1"/>
    </source>
</evidence>
<evidence type="ECO:0000256" key="5">
    <source>
        <dbReference type="SAM" id="MobiDB-lite"/>
    </source>
</evidence>
<evidence type="ECO:0000256" key="3">
    <source>
        <dbReference type="ARBA" id="ARBA00022989"/>
    </source>
</evidence>
<evidence type="ECO:0000256" key="1">
    <source>
        <dbReference type="ARBA" id="ARBA00004141"/>
    </source>
</evidence>
<keyword evidence="3 6" id="KW-1133">Transmembrane helix</keyword>
<dbReference type="SMART" id="SM01417">
    <property type="entry name" value="Solute_trans_a"/>
    <property type="match status" value="1"/>
</dbReference>
<dbReference type="AlphaFoldDB" id="A0A8H3E6U7"/>
<comment type="caution">
    <text evidence="7">The sequence shown here is derived from an EMBL/GenBank/DDBJ whole genome shotgun (WGS) entry which is preliminary data.</text>
</comment>
<dbReference type="GO" id="GO:0016020">
    <property type="term" value="C:membrane"/>
    <property type="evidence" value="ECO:0007669"/>
    <property type="project" value="UniProtKB-SubCell"/>
</dbReference>
<dbReference type="Pfam" id="PF03619">
    <property type="entry name" value="Solute_trans_a"/>
    <property type="match status" value="1"/>
</dbReference>
<dbReference type="InterPro" id="IPR005178">
    <property type="entry name" value="Ostalpha/TMEM184C"/>
</dbReference>
<dbReference type="Proteomes" id="UP000663827">
    <property type="component" value="Unassembled WGS sequence"/>
</dbReference>
<keyword evidence="2 6" id="KW-0812">Transmembrane</keyword>
<feature type="transmembrane region" description="Helical" evidence="6">
    <location>
        <begin position="74"/>
        <end position="92"/>
    </location>
</feature>
<feature type="compositionally biased region" description="Pro residues" evidence="5">
    <location>
        <begin position="340"/>
        <end position="353"/>
    </location>
</feature>
<protein>
    <submittedName>
        <fullName evidence="7">Uncharacterized protein</fullName>
    </submittedName>
</protein>
<dbReference type="PANTHER" id="PTHR23423">
    <property type="entry name" value="ORGANIC SOLUTE TRANSPORTER-RELATED"/>
    <property type="match status" value="1"/>
</dbReference>
<feature type="transmembrane region" description="Helical" evidence="6">
    <location>
        <begin position="104"/>
        <end position="125"/>
    </location>
</feature>
<reference evidence="7" key="1">
    <citation type="submission" date="2021-01" db="EMBL/GenBank/DDBJ databases">
        <authorList>
            <person name="Kaushik A."/>
        </authorList>
    </citation>
    <scope>NUCLEOTIDE SEQUENCE</scope>
    <source>
        <strain evidence="7">AG5</strain>
    </source>
</reference>
<dbReference type="EMBL" id="CAJNJQ010004928">
    <property type="protein sequence ID" value="CAE7215091.1"/>
    <property type="molecule type" value="Genomic_DNA"/>
</dbReference>
<feature type="region of interest" description="Disordered" evidence="5">
    <location>
        <begin position="334"/>
        <end position="353"/>
    </location>
</feature>
<feature type="region of interest" description="Disordered" evidence="5">
    <location>
        <begin position="230"/>
        <end position="266"/>
    </location>
</feature>
<organism evidence="7 8">
    <name type="scientific">Rhizoctonia solani</name>
    <dbReference type="NCBI Taxonomy" id="456999"/>
    <lineage>
        <taxon>Eukaryota</taxon>
        <taxon>Fungi</taxon>
        <taxon>Dikarya</taxon>
        <taxon>Basidiomycota</taxon>
        <taxon>Agaricomycotina</taxon>
        <taxon>Agaricomycetes</taxon>
        <taxon>Cantharellales</taxon>
        <taxon>Ceratobasidiaceae</taxon>
        <taxon>Rhizoctonia</taxon>
    </lineage>
</organism>
<evidence type="ECO:0000313" key="8">
    <source>
        <dbReference type="Proteomes" id="UP000663827"/>
    </source>
</evidence>
<name>A0A8H3E6U7_9AGAM</name>
<keyword evidence="4 6" id="KW-0472">Membrane</keyword>
<sequence length="409" mass="46344">MRPDPTNAHEPLKWIFPFCLVPVRPKDGLAYLDWMKWGVLQYCIVRPGTTLAAVILEQLDLYCESSWNWRWGHVYVVTIASVSAAVAMYSLIQLYTTIHQDLKHLISLVFLTFWQSTLLEGISSLDLVPDTEYLTARDITLGFSALLQTFEMMCLAFIHINAFSYGPYKQLARRPESRSLHPDTRQTDLPVSARRRVVNLVRAFRFTRTTYRTHQADERVLERSFMRTGGYKGLPQDDKRPKVRARPSIPGLRYSPFPTPPYDEQEDVSPLRARADDVAPNGPSAEYVASNAEYVDPSAEYVVPTLEHVGPSVEYVAPNAEYADPNVEYTPCPDAEYAPSPRPPPLAPAPPPKGAYVPARGPAWSGDGYYPVAYTRVRRPRSTSYLDLSSNWVSICGWNERKRVFYASS</sequence>